<dbReference type="AlphaFoldDB" id="F0YKD8"/>
<dbReference type="GeneID" id="20226117"/>
<dbReference type="eggNOG" id="KOG3780">
    <property type="taxonomic scope" value="Eukaryota"/>
</dbReference>
<evidence type="ECO:0000313" key="5">
    <source>
        <dbReference type="Proteomes" id="UP000002729"/>
    </source>
</evidence>
<feature type="domain" description="Arrestin-like N-terminal" evidence="2">
    <location>
        <begin position="232"/>
        <end position="371"/>
    </location>
</feature>
<dbReference type="GO" id="GO:0015031">
    <property type="term" value="P:protein transport"/>
    <property type="evidence" value="ECO:0007669"/>
    <property type="project" value="TreeGrafter"/>
</dbReference>
<evidence type="ECO:0000259" key="2">
    <source>
        <dbReference type="Pfam" id="PF00339"/>
    </source>
</evidence>
<evidence type="ECO:0000259" key="3">
    <source>
        <dbReference type="Pfam" id="PF02752"/>
    </source>
</evidence>
<protein>
    <recommendedName>
        <fullName evidence="6">Arrestin C-terminal-like domain-containing protein</fullName>
    </recommendedName>
</protein>
<dbReference type="KEGG" id="aaf:AURANDRAFT_67197"/>
<proteinExistence type="predicted"/>
<sequence>MDYLLKYLQELVLPLPRLAASPEAPPAAFDAAPPLANIWPPPADEPVGAPPPRTEPKTPSAAVANKGATPRASVVSPDFSLAALEKPGRPKTTPSKITDAHLQRWGADSEDSELETPGPCSAVSRKPTTLAKILEDDDTPAPALGDAPRRPLRAHAITQKHLTNWGESDSESEVGDSASEAGTPAKVARPRGAKPKLAFADLKNDAAPTERLAMGVAQSSEVSSLAGYASVQVAVEKSLYGAGETVRGYAQLAVQQPTKMSSVTVQLVGEAKTTVHYTTHSGSGKKRKTHHHTARETAPVVALEARVADFPSGSAPAGTWQCPFEFVLPLDAPSSMARHGAGRNTASLAYYAGVVVSRPGWTRSNLVHRVMIDVVAAPPALVAPPRRDEAVKVTRCCCIPAGDMTLGARPSKNAYVGGERPEVLYAVDNASTQVVERVSVTLYQNIRFNAGTHGHFFRSVVASVVGPPVAINDRFGFEGGAPARSAEIQLPPTFSAFSLRTRTIEVTHQIVVQSKTESCFVKDPYIALDTWLYRATPLPYAVPLDEGEAPSIPTAVPIAYAPNASLALPGAPACPTAVPIDTTGDGVADSWGWDTSGDGRVDKVQAMT</sequence>
<evidence type="ECO:0000256" key="1">
    <source>
        <dbReference type="SAM" id="MobiDB-lite"/>
    </source>
</evidence>
<dbReference type="RefSeq" id="XP_009040856.1">
    <property type="nucleotide sequence ID" value="XM_009042608.1"/>
</dbReference>
<dbReference type="InParanoid" id="F0YKD8"/>
<dbReference type="InterPro" id="IPR011021">
    <property type="entry name" value="Arrestin-like_N"/>
</dbReference>
<dbReference type="SUPFAM" id="SSF81296">
    <property type="entry name" value="E set domains"/>
    <property type="match status" value="2"/>
</dbReference>
<feature type="domain" description="Arrestin C-terminal-like" evidence="3">
    <location>
        <begin position="403"/>
        <end position="526"/>
    </location>
</feature>
<dbReference type="GO" id="GO:0005737">
    <property type="term" value="C:cytoplasm"/>
    <property type="evidence" value="ECO:0007669"/>
    <property type="project" value="TreeGrafter"/>
</dbReference>
<reference evidence="4 5" key="1">
    <citation type="journal article" date="2011" name="Proc. Natl. Acad. Sci. U.S.A.">
        <title>Niche of harmful alga Aureococcus anophagefferens revealed through ecogenomics.</title>
        <authorList>
            <person name="Gobler C.J."/>
            <person name="Berry D.L."/>
            <person name="Dyhrman S.T."/>
            <person name="Wilhelm S.W."/>
            <person name="Salamov A."/>
            <person name="Lobanov A.V."/>
            <person name="Zhang Y."/>
            <person name="Collier J.L."/>
            <person name="Wurch L.L."/>
            <person name="Kustka A.B."/>
            <person name="Dill B.D."/>
            <person name="Shah M."/>
            <person name="VerBerkmoes N.C."/>
            <person name="Kuo A."/>
            <person name="Terry A."/>
            <person name="Pangilinan J."/>
            <person name="Lindquist E.A."/>
            <person name="Lucas S."/>
            <person name="Paulsen I.T."/>
            <person name="Hattenrath-Lehmann T.K."/>
            <person name="Talmage S.C."/>
            <person name="Walker E.A."/>
            <person name="Koch F."/>
            <person name="Burson A.M."/>
            <person name="Marcoval M.A."/>
            <person name="Tang Y.Z."/>
            <person name="Lecleir G.R."/>
            <person name="Coyne K.J."/>
            <person name="Berg G.M."/>
            <person name="Bertrand E.M."/>
            <person name="Saito M.A."/>
            <person name="Gladyshev V.N."/>
            <person name="Grigoriev I.V."/>
        </authorList>
    </citation>
    <scope>NUCLEOTIDE SEQUENCE [LARGE SCALE GENOMIC DNA]</scope>
    <source>
        <strain evidence="5">CCMP 1984</strain>
    </source>
</reference>
<dbReference type="Pfam" id="PF00339">
    <property type="entry name" value="Arrestin_N"/>
    <property type="match status" value="1"/>
</dbReference>
<dbReference type="InterPro" id="IPR050357">
    <property type="entry name" value="Arrestin_domain-protein"/>
</dbReference>
<dbReference type="Proteomes" id="UP000002729">
    <property type="component" value="Unassembled WGS sequence"/>
</dbReference>
<dbReference type="InterPro" id="IPR014752">
    <property type="entry name" value="Arrestin-like_C"/>
</dbReference>
<gene>
    <name evidence="4" type="ORF">AURANDRAFT_67197</name>
</gene>
<dbReference type="Pfam" id="PF02752">
    <property type="entry name" value="Arrestin_C"/>
    <property type="match status" value="1"/>
</dbReference>
<name>F0YKD8_AURAN</name>
<organism evidence="5">
    <name type="scientific">Aureococcus anophagefferens</name>
    <name type="common">Harmful bloom alga</name>
    <dbReference type="NCBI Taxonomy" id="44056"/>
    <lineage>
        <taxon>Eukaryota</taxon>
        <taxon>Sar</taxon>
        <taxon>Stramenopiles</taxon>
        <taxon>Ochrophyta</taxon>
        <taxon>Pelagophyceae</taxon>
        <taxon>Pelagomonadales</taxon>
        <taxon>Pelagomonadaceae</taxon>
        <taxon>Aureococcus</taxon>
    </lineage>
</organism>
<dbReference type="OrthoDB" id="290614at2759"/>
<evidence type="ECO:0008006" key="6">
    <source>
        <dbReference type="Google" id="ProtNLM"/>
    </source>
</evidence>
<dbReference type="Gene3D" id="2.60.40.640">
    <property type="match status" value="2"/>
</dbReference>
<dbReference type="PANTHER" id="PTHR11188:SF17">
    <property type="entry name" value="FI21816P1"/>
    <property type="match status" value="1"/>
</dbReference>
<feature type="compositionally biased region" description="Pro residues" evidence="1">
    <location>
        <begin position="39"/>
        <end position="53"/>
    </location>
</feature>
<dbReference type="InterPro" id="IPR011022">
    <property type="entry name" value="Arrestin_C-like"/>
</dbReference>
<evidence type="ECO:0000313" key="4">
    <source>
        <dbReference type="EMBL" id="EGB04469.1"/>
    </source>
</evidence>
<accession>F0YKD8</accession>
<dbReference type="PANTHER" id="PTHR11188">
    <property type="entry name" value="ARRESTIN DOMAIN CONTAINING PROTEIN"/>
    <property type="match status" value="1"/>
</dbReference>
<dbReference type="InterPro" id="IPR014756">
    <property type="entry name" value="Ig_E-set"/>
</dbReference>
<feature type="compositionally biased region" description="Low complexity" evidence="1">
    <location>
        <begin position="21"/>
        <end position="36"/>
    </location>
</feature>
<feature type="region of interest" description="Disordered" evidence="1">
    <location>
        <begin position="21"/>
        <end position="74"/>
    </location>
</feature>
<dbReference type="EMBL" id="GL833151">
    <property type="protein sequence ID" value="EGB04469.1"/>
    <property type="molecule type" value="Genomic_DNA"/>
</dbReference>
<keyword evidence="5" id="KW-1185">Reference proteome</keyword>
<feature type="region of interest" description="Disordered" evidence="1">
    <location>
        <begin position="107"/>
        <end position="126"/>
    </location>
</feature>
<feature type="region of interest" description="Disordered" evidence="1">
    <location>
        <begin position="164"/>
        <end position="192"/>
    </location>
</feature>